<name>G0A5B8_METMM</name>
<dbReference type="MEROPS" id="S54.027"/>
<reference key="2">
    <citation type="submission" date="2011-05" db="EMBL/GenBank/DDBJ databases">
        <title>Complete genome sequence of the aerobic marine methanotroph Methylomonas methanica MC09.</title>
        <authorList>
            <person name="Boden R."/>
            <person name="Cunliffe M."/>
            <person name="Scanlan J."/>
            <person name="Moussard H."/>
            <person name="Kits K.D."/>
            <person name="Klotz M."/>
            <person name="Jetten M."/>
            <person name="Vuilleumier S."/>
            <person name="Han J."/>
            <person name="Peters L."/>
            <person name="Mikhailova N."/>
            <person name="Teshima H."/>
            <person name="Tapia R."/>
            <person name="Kyrpides N."/>
            <person name="Ivanova N."/>
            <person name="Pagani I."/>
            <person name="Cheng J.-F."/>
            <person name="Goodwin L."/>
            <person name="Han C."/>
            <person name="Hauser L."/>
            <person name="Land M."/>
            <person name="Lapidus A."/>
            <person name="Lucas S."/>
            <person name="Pitluck S."/>
            <person name="Woyke T."/>
            <person name="Stein L.Y."/>
            <person name="Murrell C."/>
        </authorList>
    </citation>
    <scope>NUCLEOTIDE SEQUENCE</scope>
    <source>
        <strain>MC09</strain>
    </source>
</reference>
<dbReference type="SUPFAM" id="SSF144091">
    <property type="entry name" value="Rhomboid-like"/>
    <property type="match status" value="1"/>
</dbReference>
<evidence type="ECO:0000259" key="8">
    <source>
        <dbReference type="Pfam" id="PF01694"/>
    </source>
</evidence>
<keyword evidence="3" id="KW-0997">Cell inner membrane</keyword>
<comment type="subcellular location">
    <subcellularLocation>
        <location evidence="1">Membrane</location>
        <topology evidence="1">Multi-pass membrane protein</topology>
    </subcellularLocation>
</comment>
<dbReference type="InterPro" id="IPR035952">
    <property type="entry name" value="Rhomboid-like_sf"/>
</dbReference>
<dbReference type="eggNOG" id="COG0705">
    <property type="taxonomic scope" value="Bacteria"/>
</dbReference>
<protein>
    <submittedName>
        <fullName evidence="9">Rhomboid family protein</fullName>
    </submittedName>
</protein>
<dbReference type="RefSeq" id="WP_013819851.1">
    <property type="nucleotide sequence ID" value="NC_015572.1"/>
</dbReference>
<keyword evidence="4 7" id="KW-0812">Transmembrane</keyword>
<feature type="transmembrane region" description="Helical" evidence="7">
    <location>
        <begin position="204"/>
        <end position="222"/>
    </location>
</feature>
<gene>
    <name evidence="9" type="ordered locus">Metme_3252</name>
</gene>
<dbReference type="PANTHER" id="PTHR43066">
    <property type="entry name" value="RHOMBOID-RELATED PROTEIN"/>
    <property type="match status" value="1"/>
</dbReference>
<evidence type="ECO:0000256" key="5">
    <source>
        <dbReference type="ARBA" id="ARBA00022989"/>
    </source>
</evidence>
<evidence type="ECO:0000313" key="9">
    <source>
        <dbReference type="EMBL" id="AEG01624.1"/>
    </source>
</evidence>
<evidence type="ECO:0000256" key="6">
    <source>
        <dbReference type="ARBA" id="ARBA00023136"/>
    </source>
</evidence>
<reference evidence="10" key="3">
    <citation type="submission" date="2011-05" db="EMBL/GenBank/DDBJ databases">
        <title>Complete sequence of Methylomonas methanica MC09.</title>
        <authorList>
            <consortium name="US DOE Joint Genome Institute"/>
            <person name="Lucas S."/>
            <person name="Han J."/>
            <person name="Lapidus A."/>
            <person name="Cheng J.-F."/>
            <person name="Goodwin L."/>
            <person name="Pitluck S."/>
            <person name="Peters L."/>
            <person name="Mikhailova N."/>
            <person name="Teshima H."/>
            <person name="Han C."/>
            <person name="Tapia R."/>
            <person name="Land M."/>
            <person name="Hauser L."/>
            <person name="Kyrpides N."/>
            <person name="Ivanova N."/>
            <person name="Pagani I."/>
            <person name="Stein L."/>
            <person name="Woyke T."/>
        </authorList>
    </citation>
    <scope>NUCLEOTIDE SEQUENCE [LARGE SCALE GENOMIC DNA]</scope>
    <source>
        <strain evidence="10">MC09</strain>
    </source>
</reference>
<evidence type="ECO:0000256" key="4">
    <source>
        <dbReference type="ARBA" id="ARBA00022692"/>
    </source>
</evidence>
<feature type="transmembrane region" description="Helical" evidence="7">
    <location>
        <begin position="12"/>
        <end position="34"/>
    </location>
</feature>
<evidence type="ECO:0000256" key="3">
    <source>
        <dbReference type="ARBA" id="ARBA00022519"/>
    </source>
</evidence>
<feature type="transmembrane region" description="Helical" evidence="7">
    <location>
        <begin position="108"/>
        <end position="124"/>
    </location>
</feature>
<dbReference type="Gene3D" id="1.20.1540.10">
    <property type="entry name" value="Rhomboid-like"/>
    <property type="match status" value="1"/>
</dbReference>
<proteinExistence type="predicted"/>
<dbReference type="AlphaFoldDB" id="G0A5B8"/>
<dbReference type="GO" id="GO:0016020">
    <property type="term" value="C:membrane"/>
    <property type="evidence" value="ECO:0007669"/>
    <property type="project" value="UniProtKB-SubCell"/>
</dbReference>
<dbReference type="Pfam" id="PF01694">
    <property type="entry name" value="Rhomboid"/>
    <property type="match status" value="1"/>
</dbReference>
<evidence type="ECO:0000256" key="2">
    <source>
        <dbReference type="ARBA" id="ARBA00022475"/>
    </source>
</evidence>
<dbReference type="KEGG" id="mmt:Metme_3252"/>
<keyword evidence="2" id="KW-1003">Cell membrane</keyword>
<feature type="transmembrane region" description="Helical" evidence="7">
    <location>
        <begin position="68"/>
        <end position="96"/>
    </location>
</feature>
<dbReference type="InterPro" id="IPR022764">
    <property type="entry name" value="Peptidase_S54_rhomboid_dom"/>
</dbReference>
<reference evidence="9 10" key="1">
    <citation type="journal article" date="2011" name="J. Bacteriol.">
        <title>Complete Genome Sequence of the Aerobic Marine Methanotroph Methylomonas methanica MC09.</title>
        <authorList>
            <person name="Boden R."/>
            <person name="Cunliffe M."/>
            <person name="Scanlan J."/>
            <person name="Moussard H."/>
            <person name="Kits K.D."/>
            <person name="Klotz M.G."/>
            <person name="Jetten M.S."/>
            <person name="Vuilleumier S."/>
            <person name="Han J."/>
            <person name="Peters L."/>
            <person name="Mikhailova N."/>
            <person name="Teshima H."/>
            <person name="Tapia R."/>
            <person name="Kyrpides N."/>
            <person name="Ivanova N."/>
            <person name="Pagani I."/>
            <person name="Cheng J.F."/>
            <person name="Goodwin L."/>
            <person name="Han C."/>
            <person name="Hauser L."/>
            <person name="Land M.L."/>
            <person name="Lapidus A."/>
            <person name="Lucas S."/>
            <person name="Pitluck S."/>
            <person name="Woyke T."/>
            <person name="Stein L."/>
            <person name="Murrell J.C."/>
        </authorList>
    </citation>
    <scope>NUCLEOTIDE SEQUENCE [LARGE SCALE GENOMIC DNA]</scope>
    <source>
        <strain evidence="9 10">MC09</strain>
    </source>
</reference>
<dbReference type="FunFam" id="1.20.1540.10:FF:000027">
    <property type="entry name" value="Rhomboid family intramembrane serine protease"/>
    <property type="match status" value="1"/>
</dbReference>
<dbReference type="HOGENOM" id="CLU_055068_5_1_6"/>
<dbReference type="OrthoDB" id="9814037at2"/>
<dbReference type="STRING" id="857087.Metme_3252"/>
<evidence type="ECO:0000313" key="10">
    <source>
        <dbReference type="Proteomes" id="UP000008888"/>
    </source>
</evidence>
<evidence type="ECO:0000256" key="1">
    <source>
        <dbReference type="ARBA" id="ARBA00004141"/>
    </source>
</evidence>
<dbReference type="GO" id="GO:0004252">
    <property type="term" value="F:serine-type endopeptidase activity"/>
    <property type="evidence" value="ECO:0007669"/>
    <property type="project" value="InterPro"/>
</dbReference>
<accession>G0A5B8</accession>
<organism evidence="9 10">
    <name type="scientific">Methylomonas methanica (strain DSM 25384 / MC09)</name>
    <dbReference type="NCBI Taxonomy" id="857087"/>
    <lineage>
        <taxon>Bacteria</taxon>
        <taxon>Pseudomonadati</taxon>
        <taxon>Pseudomonadota</taxon>
        <taxon>Gammaproteobacteria</taxon>
        <taxon>Methylococcales</taxon>
        <taxon>Methylococcaceae</taxon>
        <taxon>Methylomonas</taxon>
    </lineage>
</organism>
<evidence type="ECO:0000256" key="7">
    <source>
        <dbReference type="SAM" id="Phobius"/>
    </source>
</evidence>
<dbReference type="Proteomes" id="UP000008888">
    <property type="component" value="Chromosome"/>
</dbReference>
<keyword evidence="5 7" id="KW-1133">Transmembrane helix</keyword>
<feature type="transmembrane region" description="Helical" evidence="7">
    <location>
        <begin position="130"/>
        <end position="150"/>
    </location>
</feature>
<dbReference type="PANTHER" id="PTHR43066:SF26">
    <property type="entry name" value="RHOMBOID PROTEASE GLPG"/>
    <property type="match status" value="1"/>
</dbReference>
<dbReference type="EMBL" id="CP002738">
    <property type="protein sequence ID" value="AEG01624.1"/>
    <property type="molecule type" value="Genomic_DNA"/>
</dbReference>
<keyword evidence="10" id="KW-1185">Reference proteome</keyword>
<sequence length="238" mass="27078">MIPIRDSIPCNTTPYVTWGIMAICIGVYLLMLLMPDSMAQHFLYRYGMVPLRYTNPTWSRHFGLPPDYYFSFLSSLFLHGGWLHLLVNMMFMWIFADNIEDLMGHKRFVAFYLICGLLATYAQWYFSQNLIVPVVGASGAIAGVLGAYFFRFPYARVVIMVPILFFPFFFEIPAIAFLGLWVILQLQELTTASLFPGMGGNSAWYAHLGGFLVGALIHPLFIDKPTVYHVDVKPSEEA</sequence>
<keyword evidence="6 7" id="KW-0472">Membrane</keyword>
<feature type="domain" description="Peptidase S54 rhomboid" evidence="8">
    <location>
        <begin position="69"/>
        <end position="221"/>
    </location>
</feature>
<feature type="transmembrane region" description="Helical" evidence="7">
    <location>
        <begin position="157"/>
        <end position="184"/>
    </location>
</feature>